<dbReference type="PANTHER" id="PTHR32089:SF114">
    <property type="entry name" value="METHYL-ACCEPTING CHEMOTAXIS PROTEIN MCPB"/>
    <property type="match status" value="1"/>
</dbReference>
<dbReference type="InterPro" id="IPR003660">
    <property type="entry name" value="HAMP_dom"/>
</dbReference>
<dbReference type="InterPro" id="IPR004089">
    <property type="entry name" value="MCPsignal_dom"/>
</dbReference>
<keyword evidence="2" id="KW-1003">Cell membrane</keyword>
<dbReference type="Pfam" id="PF00015">
    <property type="entry name" value="MCPsignal"/>
    <property type="match status" value="1"/>
</dbReference>
<dbReference type="CDD" id="cd06225">
    <property type="entry name" value="HAMP"/>
    <property type="match status" value="1"/>
</dbReference>
<evidence type="ECO:0000313" key="13">
    <source>
        <dbReference type="Proteomes" id="UP000215509"/>
    </source>
</evidence>
<dbReference type="SMART" id="SM00304">
    <property type="entry name" value="HAMP"/>
    <property type="match status" value="1"/>
</dbReference>
<keyword evidence="4" id="KW-0145">Chemotaxis</keyword>
<comment type="similarity">
    <text evidence="7">Belongs to the methyl-accepting chemotaxis (MCP) protein family.</text>
</comment>
<dbReference type="PROSITE" id="PS50111">
    <property type="entry name" value="CHEMOTAXIS_TRANSDUC_2"/>
    <property type="match status" value="1"/>
</dbReference>
<dbReference type="GO" id="GO:0007165">
    <property type="term" value="P:signal transduction"/>
    <property type="evidence" value="ECO:0007669"/>
    <property type="project" value="UniProtKB-KW"/>
</dbReference>
<dbReference type="FunFam" id="1.10.287.950:FF:000001">
    <property type="entry name" value="Methyl-accepting chemotaxis sensory transducer"/>
    <property type="match status" value="1"/>
</dbReference>
<dbReference type="Proteomes" id="UP000215509">
    <property type="component" value="Unassembled WGS sequence"/>
</dbReference>
<dbReference type="PANTHER" id="PTHR32089">
    <property type="entry name" value="METHYL-ACCEPTING CHEMOTAXIS PROTEIN MCPB"/>
    <property type="match status" value="1"/>
</dbReference>
<dbReference type="CDD" id="cd12912">
    <property type="entry name" value="PDC2_MCP_like"/>
    <property type="match status" value="1"/>
</dbReference>
<feature type="transmembrane region" description="Helical" evidence="9">
    <location>
        <begin position="302"/>
        <end position="324"/>
    </location>
</feature>
<dbReference type="EMBL" id="NMQW01000076">
    <property type="protein sequence ID" value="OXM82404.1"/>
    <property type="molecule type" value="Genomic_DNA"/>
</dbReference>
<evidence type="ECO:0000259" key="11">
    <source>
        <dbReference type="PROSITE" id="PS50885"/>
    </source>
</evidence>
<keyword evidence="6 8" id="KW-0807">Transducer</keyword>
<keyword evidence="3" id="KW-0488">Methylation</keyword>
<dbReference type="SUPFAM" id="SSF103190">
    <property type="entry name" value="Sensory domain-like"/>
    <property type="match status" value="1"/>
</dbReference>
<evidence type="ECO:0000256" key="2">
    <source>
        <dbReference type="ARBA" id="ARBA00022475"/>
    </source>
</evidence>
<proteinExistence type="inferred from homology"/>
<keyword evidence="9" id="KW-0812">Transmembrane</keyword>
<dbReference type="Gene3D" id="3.30.450.20">
    <property type="entry name" value="PAS domain"/>
    <property type="match status" value="2"/>
</dbReference>
<dbReference type="Pfam" id="PF00672">
    <property type="entry name" value="HAMP"/>
    <property type="match status" value="1"/>
</dbReference>
<dbReference type="SUPFAM" id="SSF58104">
    <property type="entry name" value="Methyl-accepting chemotaxis protein (MCP) signaling domain"/>
    <property type="match status" value="1"/>
</dbReference>
<keyword evidence="5 9" id="KW-0472">Membrane</keyword>
<evidence type="ECO:0000256" key="5">
    <source>
        <dbReference type="ARBA" id="ARBA00023136"/>
    </source>
</evidence>
<accession>A0A229UG87</accession>
<gene>
    <name evidence="12" type="ORF">CF651_31085</name>
</gene>
<evidence type="ECO:0000256" key="4">
    <source>
        <dbReference type="ARBA" id="ARBA00022500"/>
    </source>
</evidence>
<dbReference type="Pfam" id="PF22673">
    <property type="entry name" value="MCP-like_PDC_1"/>
    <property type="match status" value="1"/>
</dbReference>
<dbReference type="GO" id="GO:0006935">
    <property type="term" value="P:chemotaxis"/>
    <property type="evidence" value="ECO:0007669"/>
    <property type="project" value="UniProtKB-KW"/>
</dbReference>
<protein>
    <submittedName>
        <fullName evidence="12">Chemotaxis protein</fullName>
    </submittedName>
</protein>
<keyword evidence="13" id="KW-1185">Reference proteome</keyword>
<dbReference type="RefSeq" id="WP_094018747.1">
    <property type="nucleotide sequence ID" value="NZ_NMQW01000076.1"/>
</dbReference>
<evidence type="ECO:0000256" key="3">
    <source>
        <dbReference type="ARBA" id="ARBA00022481"/>
    </source>
</evidence>
<dbReference type="CDD" id="cd18773">
    <property type="entry name" value="PDC1_HK_sensor"/>
    <property type="match status" value="1"/>
</dbReference>
<comment type="subcellular location">
    <subcellularLocation>
        <location evidence="1">Cell membrane</location>
    </subcellularLocation>
</comment>
<comment type="caution">
    <text evidence="12">The sequence shown here is derived from an EMBL/GenBank/DDBJ whole genome shotgun (WGS) entry which is preliminary data.</text>
</comment>
<dbReference type="SMART" id="SM00283">
    <property type="entry name" value="MA"/>
    <property type="match status" value="1"/>
</dbReference>
<evidence type="ECO:0000256" key="9">
    <source>
        <dbReference type="SAM" id="Phobius"/>
    </source>
</evidence>
<dbReference type="OrthoDB" id="243053at2"/>
<evidence type="ECO:0000256" key="1">
    <source>
        <dbReference type="ARBA" id="ARBA00004236"/>
    </source>
</evidence>
<dbReference type="AlphaFoldDB" id="A0A229UG87"/>
<dbReference type="InterPro" id="IPR029151">
    <property type="entry name" value="Sensor-like_sf"/>
</dbReference>
<reference evidence="12 13" key="1">
    <citation type="submission" date="2017-07" db="EMBL/GenBank/DDBJ databases">
        <title>Genome sequencing and assembly of Paenibacillus rigui.</title>
        <authorList>
            <person name="Mayilraj S."/>
        </authorList>
    </citation>
    <scope>NUCLEOTIDE SEQUENCE [LARGE SCALE GENOMIC DNA]</scope>
    <source>
        <strain evidence="12 13">JCM 16352</strain>
    </source>
</reference>
<dbReference type="GO" id="GO:0005886">
    <property type="term" value="C:plasma membrane"/>
    <property type="evidence" value="ECO:0007669"/>
    <property type="project" value="UniProtKB-SubCell"/>
</dbReference>
<evidence type="ECO:0000313" key="12">
    <source>
        <dbReference type="EMBL" id="OXM82404.1"/>
    </source>
</evidence>
<dbReference type="Gene3D" id="1.10.287.950">
    <property type="entry name" value="Methyl-accepting chemotaxis protein"/>
    <property type="match status" value="1"/>
</dbReference>
<keyword evidence="9" id="KW-1133">Transmembrane helix</keyword>
<organism evidence="12 13">
    <name type="scientific">Paenibacillus rigui</name>
    <dbReference type="NCBI Taxonomy" id="554312"/>
    <lineage>
        <taxon>Bacteria</taxon>
        <taxon>Bacillati</taxon>
        <taxon>Bacillota</taxon>
        <taxon>Bacilli</taxon>
        <taxon>Bacillales</taxon>
        <taxon>Paenibacillaceae</taxon>
        <taxon>Paenibacillus</taxon>
    </lineage>
</organism>
<feature type="domain" description="Methyl-accepting transducer" evidence="10">
    <location>
        <begin position="392"/>
        <end position="628"/>
    </location>
</feature>
<evidence type="ECO:0000256" key="7">
    <source>
        <dbReference type="ARBA" id="ARBA00029447"/>
    </source>
</evidence>
<evidence type="ECO:0000256" key="6">
    <source>
        <dbReference type="ARBA" id="ARBA00023224"/>
    </source>
</evidence>
<dbReference type="PROSITE" id="PS50885">
    <property type="entry name" value="HAMP"/>
    <property type="match status" value="1"/>
</dbReference>
<sequence>MMNQPKPKPKKLKASARVPKFKWSLSSVKARLFILSLLILLVPGLLIGWITFNTSKSQIEQLLMASASENVALTNMYINNLILSREKELDVLTQEIAGELKASSGKSGPRTLAAMQDFLNEHPESKPPVLATEDGQLVTASSDLKVPQDYKPKEAQWYKEAKGKDKLIMTDPYQDALFGGIVITIAKALPDQSGVVAIQLNLEEIKQLTKDVHIGKAGYIVIYSKNKQFLLHPTNKIGTPTSPHNEVMYQPGMETGKYDYIFKDEPKKMIYTTNPTTGWKVAGNMSAIEINDLAKPVLDRTIAVISVSLLVGAIIVYFMIMSILRPLNRLRLATQKISQGDLTERVQVKKQDEIGQVGISFNQMADALHSILLEVRNSSSQLAASSSELSVSSEQTNKTSEQVVVTVQQLSAGVEQQVRFVDESSRAISEISASAQQISANAESASSTSTYSSNKATEGFIAIQSVTEQMHSIHQTVSGLAEAVKGLGERSEQVTQAIEMISAISAQTNLLSLNAAIEAARAGEQGKGFAVVAGEVRKLAEQSAVSAQQISEVVQSIQEETGHTVKAMEAAMREVKEGMDMVNVAGHSFEEIRSSIDRVVQQIQEVSSASNLMAESTAQVTESIHEVVKVAEQSNAGTQELSAAAEEQLASVQEISASAAHLSGMSEQLKSLVNQFRI</sequence>
<evidence type="ECO:0000259" key="10">
    <source>
        <dbReference type="PROSITE" id="PS50111"/>
    </source>
</evidence>
<dbReference type="CDD" id="cd11386">
    <property type="entry name" value="MCP_signal"/>
    <property type="match status" value="1"/>
</dbReference>
<feature type="domain" description="HAMP" evidence="11">
    <location>
        <begin position="321"/>
        <end position="373"/>
    </location>
</feature>
<evidence type="ECO:0000256" key="8">
    <source>
        <dbReference type="PROSITE-ProRule" id="PRU00284"/>
    </source>
</evidence>
<name>A0A229UG87_9BACL</name>